<sequence>MSNISTRAIRSFTLGIGLAVSLLSASFAYAHATLVQSTPAANAVVASPQQIDLMFNETLVPRASRLELAMIHGNSTMPIEHLEIEVIGKTLRAKLHHPLEAGTYRVQYRAVGPDNHPMTGDFSFTVG</sequence>
<dbReference type="NCBIfam" id="NF033814">
    <property type="entry name" value="copper_CopC"/>
    <property type="match status" value="1"/>
</dbReference>
<evidence type="ECO:0000259" key="9">
    <source>
        <dbReference type="Pfam" id="PF04234"/>
    </source>
</evidence>
<dbReference type="GO" id="GO:0005507">
    <property type="term" value="F:copper ion binding"/>
    <property type="evidence" value="ECO:0007669"/>
    <property type="project" value="UniProtKB-UniRule"/>
</dbReference>
<dbReference type="PANTHER" id="PTHR34820">
    <property type="entry name" value="INNER MEMBRANE PROTEIN YEBZ"/>
    <property type="match status" value="1"/>
</dbReference>
<dbReference type="Gene3D" id="2.60.40.1220">
    <property type="match status" value="1"/>
</dbReference>
<dbReference type="GO" id="GO:0005886">
    <property type="term" value="C:plasma membrane"/>
    <property type="evidence" value="ECO:0007669"/>
    <property type="project" value="TreeGrafter"/>
</dbReference>
<feature type="domain" description="CopC" evidence="9">
    <location>
        <begin position="31"/>
        <end position="126"/>
    </location>
</feature>
<protein>
    <recommendedName>
        <fullName evidence="7">Copper resistance protein C</fullName>
    </recommendedName>
</protein>
<dbReference type="InterPro" id="IPR047685">
    <property type="entry name" value="CopC-like"/>
</dbReference>
<dbReference type="GO" id="GO:0006825">
    <property type="term" value="P:copper ion transport"/>
    <property type="evidence" value="ECO:0007669"/>
    <property type="project" value="InterPro"/>
</dbReference>
<evidence type="ECO:0000313" key="10">
    <source>
        <dbReference type="EMBL" id="AMN48149.1"/>
    </source>
</evidence>
<organism evidence="10 11">
    <name type="scientific">Steroidobacter denitrificans</name>
    <dbReference type="NCBI Taxonomy" id="465721"/>
    <lineage>
        <taxon>Bacteria</taxon>
        <taxon>Pseudomonadati</taxon>
        <taxon>Pseudomonadota</taxon>
        <taxon>Gammaproteobacteria</taxon>
        <taxon>Steroidobacterales</taxon>
        <taxon>Steroidobacteraceae</taxon>
        <taxon>Steroidobacter</taxon>
    </lineage>
</organism>
<dbReference type="PATRIC" id="fig|465721.4.peg.2952"/>
<dbReference type="AlphaFoldDB" id="A0A127FE95"/>
<dbReference type="InterPro" id="IPR014755">
    <property type="entry name" value="Cu-Rt/internalin_Ig-like"/>
</dbReference>
<keyword evidence="11" id="KW-1185">Reference proteome</keyword>
<dbReference type="STRING" id="465721.ACG33_13785"/>
<dbReference type="GO" id="GO:0046688">
    <property type="term" value="P:response to copper ion"/>
    <property type="evidence" value="ECO:0007669"/>
    <property type="project" value="UniProtKB-UniRule"/>
</dbReference>
<gene>
    <name evidence="10" type="ORF">ACG33_13785</name>
</gene>
<comment type="function">
    <text evidence="7">Involved in copper resistance.</text>
</comment>
<feature type="chain" id="PRO_5007448391" description="Copper resistance protein C" evidence="8">
    <location>
        <begin position="31"/>
        <end position="127"/>
    </location>
</feature>
<dbReference type="EMBL" id="CP011971">
    <property type="protein sequence ID" value="AMN48149.1"/>
    <property type="molecule type" value="Genomic_DNA"/>
</dbReference>
<feature type="signal peptide" evidence="8">
    <location>
        <begin position="1"/>
        <end position="30"/>
    </location>
</feature>
<dbReference type="InterPro" id="IPR032694">
    <property type="entry name" value="CopC/D"/>
</dbReference>
<dbReference type="GO" id="GO:0042597">
    <property type="term" value="C:periplasmic space"/>
    <property type="evidence" value="ECO:0007669"/>
    <property type="project" value="UniProtKB-SubCell"/>
</dbReference>
<evidence type="ECO:0000256" key="2">
    <source>
        <dbReference type="ARBA" id="ARBA00010509"/>
    </source>
</evidence>
<evidence type="ECO:0000313" key="11">
    <source>
        <dbReference type="Proteomes" id="UP000070250"/>
    </source>
</evidence>
<evidence type="ECO:0000256" key="6">
    <source>
        <dbReference type="ARBA" id="ARBA00023008"/>
    </source>
</evidence>
<reference evidence="10 11" key="1">
    <citation type="submission" date="2015-06" db="EMBL/GenBank/DDBJ databases">
        <title>A Comprehensive Approach to Explore the Metabolic and Phylogenetic Diversity of Bacterial Steroid Degradation in the Environment: Testosterone as an Example.</title>
        <authorList>
            <person name="Yang F.-C."/>
            <person name="Chen Y.-L."/>
            <person name="Yu C.-P."/>
            <person name="Tang S.-L."/>
            <person name="Wang P.-H."/>
            <person name="Ismail W."/>
            <person name="Wang C.-H."/>
            <person name="Yang C.-Y."/>
            <person name="Chiang Y.-R."/>
        </authorList>
    </citation>
    <scope>NUCLEOTIDE SEQUENCE [LARGE SCALE GENOMIC DNA]</scope>
    <source>
        <strain evidence="10 11">DSM 18526</strain>
    </source>
</reference>
<evidence type="ECO:0000256" key="7">
    <source>
        <dbReference type="RuleBase" id="RU369037"/>
    </source>
</evidence>
<dbReference type="PANTHER" id="PTHR34820:SF4">
    <property type="entry name" value="INNER MEMBRANE PROTEIN YEBZ"/>
    <property type="match status" value="1"/>
</dbReference>
<keyword evidence="3 7" id="KW-0479">Metal-binding</keyword>
<accession>A0A127FE95</accession>
<proteinExistence type="inferred from homology"/>
<dbReference type="RefSeq" id="WP_014159566.1">
    <property type="nucleotide sequence ID" value="NZ_CP011971.1"/>
</dbReference>
<evidence type="ECO:0000256" key="8">
    <source>
        <dbReference type="SAM" id="SignalP"/>
    </source>
</evidence>
<dbReference type="OrthoDB" id="9796814at2"/>
<keyword evidence="6 7" id="KW-0186">Copper</keyword>
<comment type="subcellular location">
    <subcellularLocation>
        <location evidence="1 7">Periplasm</location>
    </subcellularLocation>
</comment>
<comment type="similarity">
    <text evidence="2 7">Belongs to the CopC family.</text>
</comment>
<evidence type="ECO:0000256" key="5">
    <source>
        <dbReference type="ARBA" id="ARBA00022764"/>
    </source>
</evidence>
<evidence type="ECO:0000256" key="3">
    <source>
        <dbReference type="ARBA" id="ARBA00022723"/>
    </source>
</evidence>
<name>A0A127FE95_STEDE</name>
<evidence type="ECO:0000256" key="4">
    <source>
        <dbReference type="ARBA" id="ARBA00022729"/>
    </source>
</evidence>
<dbReference type="SUPFAM" id="SSF81296">
    <property type="entry name" value="E set domains"/>
    <property type="match status" value="1"/>
</dbReference>
<keyword evidence="4 7" id="KW-0732">Signal</keyword>
<dbReference type="KEGG" id="sdf:ACG33_13785"/>
<dbReference type="Pfam" id="PF04234">
    <property type="entry name" value="CopC"/>
    <property type="match status" value="1"/>
</dbReference>
<dbReference type="InterPro" id="IPR014756">
    <property type="entry name" value="Ig_E-set"/>
</dbReference>
<dbReference type="Proteomes" id="UP000070250">
    <property type="component" value="Chromosome"/>
</dbReference>
<keyword evidence="5 7" id="KW-0574">Periplasm</keyword>
<dbReference type="InterPro" id="IPR007348">
    <property type="entry name" value="CopC_dom"/>
</dbReference>
<evidence type="ECO:0000256" key="1">
    <source>
        <dbReference type="ARBA" id="ARBA00004418"/>
    </source>
</evidence>